<keyword evidence="3" id="KW-1185">Reference proteome</keyword>
<organism evidence="2">
    <name type="scientific">Strongyloides ratti</name>
    <name type="common">Parasitic roundworm</name>
    <dbReference type="NCBI Taxonomy" id="34506"/>
    <lineage>
        <taxon>Eukaryota</taxon>
        <taxon>Metazoa</taxon>
        <taxon>Ecdysozoa</taxon>
        <taxon>Nematoda</taxon>
        <taxon>Chromadorea</taxon>
        <taxon>Rhabditida</taxon>
        <taxon>Tylenchina</taxon>
        <taxon>Panagrolaimomorpha</taxon>
        <taxon>Strongyloidoidea</taxon>
        <taxon>Strongyloididae</taxon>
        <taxon>Strongyloides</taxon>
    </lineage>
</organism>
<dbReference type="AlphaFoldDB" id="A0A090LL54"/>
<dbReference type="WormBase" id="SRAE_2000518300">
    <property type="protein sequence ID" value="SRP03743"/>
    <property type="gene ID" value="WBGene00265439"/>
</dbReference>
<sequence>MGMSNFYVKTNLFFKAGGILIDQSTKEEFKMTIPLNSLRPRFPDDVADRKIRIFPYCSQEYKFSLTYKPSFNIKVYLEKNGIKYNLCSKGLEKKFETHFVTGIILIFIGILLALTTTILCLKSMTNSCIDTNTNLGGMITSTIGIIILPAGAIVISNSLNYFLENLNLTKDEKNAAGLPEPRFNKDMSAGITLLIIHFFGNIFIMAFGAYIRSKELKTLSQKIIEMENNEKNVNIKI</sequence>
<keyword evidence="1" id="KW-0812">Transmembrane</keyword>
<name>A0A090LL54_STRRB</name>
<reference evidence="4" key="2">
    <citation type="submission" date="2020-12" db="UniProtKB">
        <authorList>
            <consortium name="WormBaseParasite"/>
        </authorList>
    </citation>
    <scope>IDENTIFICATION</scope>
</reference>
<feature type="transmembrane region" description="Helical" evidence="1">
    <location>
        <begin position="189"/>
        <end position="211"/>
    </location>
</feature>
<feature type="transmembrane region" description="Helical" evidence="1">
    <location>
        <begin position="133"/>
        <end position="155"/>
    </location>
</feature>
<keyword evidence="1" id="KW-0472">Membrane</keyword>
<feature type="transmembrane region" description="Helical" evidence="1">
    <location>
        <begin position="99"/>
        <end position="121"/>
    </location>
</feature>
<gene>
    <name evidence="2 4 5" type="ORF">SRAE_2000518300</name>
</gene>
<dbReference type="RefSeq" id="XP_024509751.1">
    <property type="nucleotide sequence ID" value="XM_024644164.1"/>
</dbReference>
<evidence type="ECO:0000256" key="1">
    <source>
        <dbReference type="SAM" id="Phobius"/>
    </source>
</evidence>
<reference evidence="2 3" key="1">
    <citation type="submission" date="2014-09" db="EMBL/GenBank/DDBJ databases">
        <authorList>
            <person name="Martin A.A."/>
        </authorList>
    </citation>
    <scope>NUCLEOTIDE SEQUENCE</scope>
    <source>
        <strain evidence="3">ED321</strain>
        <strain evidence="2">ED321 Heterogonic</strain>
    </source>
</reference>
<dbReference type="GeneID" id="36382932"/>
<dbReference type="EMBL" id="LN609529">
    <property type="protein sequence ID" value="CEF70554.1"/>
    <property type="molecule type" value="Genomic_DNA"/>
</dbReference>
<dbReference type="WBParaSite" id="SRAE_2000518300.1">
    <property type="protein sequence ID" value="SRAE_2000518300.1"/>
    <property type="gene ID" value="WBGene00265439"/>
</dbReference>
<evidence type="ECO:0000313" key="2">
    <source>
        <dbReference type="EMBL" id="CEF70554.1"/>
    </source>
</evidence>
<keyword evidence="1" id="KW-1133">Transmembrane helix</keyword>
<evidence type="ECO:0000313" key="5">
    <source>
        <dbReference type="WormBase" id="SRAE_2000518300"/>
    </source>
</evidence>
<dbReference type="Proteomes" id="UP000035682">
    <property type="component" value="Unplaced"/>
</dbReference>
<dbReference type="CTD" id="36382932"/>
<protein>
    <submittedName>
        <fullName evidence="2 4">Uncharacterized protein</fullName>
    </submittedName>
</protein>
<proteinExistence type="predicted"/>
<accession>A0A090LL54</accession>
<evidence type="ECO:0000313" key="3">
    <source>
        <dbReference type="Proteomes" id="UP000035682"/>
    </source>
</evidence>
<evidence type="ECO:0000313" key="4">
    <source>
        <dbReference type="WBParaSite" id="SRAE_2000518300.1"/>
    </source>
</evidence>